<protein>
    <submittedName>
        <fullName evidence="8">OmpP1/FadL family transporter</fullName>
    </submittedName>
</protein>
<keyword evidence="7" id="KW-0998">Cell outer membrane</keyword>
<proteinExistence type="inferred from homology"/>
<keyword evidence="5" id="KW-0732">Signal</keyword>
<evidence type="ECO:0000256" key="7">
    <source>
        <dbReference type="ARBA" id="ARBA00023237"/>
    </source>
</evidence>
<evidence type="ECO:0000256" key="5">
    <source>
        <dbReference type="ARBA" id="ARBA00022729"/>
    </source>
</evidence>
<dbReference type="PANTHER" id="PTHR35093:SF8">
    <property type="entry name" value="OUTER MEMBRANE PROTEIN NMB0088-RELATED"/>
    <property type="match status" value="1"/>
</dbReference>
<dbReference type="PANTHER" id="PTHR35093">
    <property type="entry name" value="OUTER MEMBRANE PROTEIN NMB0088-RELATED"/>
    <property type="match status" value="1"/>
</dbReference>
<evidence type="ECO:0000256" key="4">
    <source>
        <dbReference type="ARBA" id="ARBA00022692"/>
    </source>
</evidence>
<comment type="caution">
    <text evidence="8">The sequence shown here is derived from an EMBL/GenBank/DDBJ whole genome shotgun (WGS) entry which is preliminary data.</text>
</comment>
<dbReference type="Pfam" id="PF03349">
    <property type="entry name" value="Toluene_X"/>
    <property type="match status" value="1"/>
</dbReference>
<organism evidence="8 9">
    <name type="scientific">Methylophilus glucosoxydans</name>
    <dbReference type="NCBI Taxonomy" id="752553"/>
    <lineage>
        <taxon>Bacteria</taxon>
        <taxon>Pseudomonadati</taxon>
        <taxon>Pseudomonadota</taxon>
        <taxon>Betaproteobacteria</taxon>
        <taxon>Nitrosomonadales</taxon>
        <taxon>Methylophilaceae</taxon>
        <taxon>Methylophilus</taxon>
    </lineage>
</organism>
<accession>A0ABW3GGZ8</accession>
<keyword evidence="3" id="KW-1134">Transmembrane beta strand</keyword>
<evidence type="ECO:0000313" key="8">
    <source>
        <dbReference type="EMBL" id="MFD0928310.1"/>
    </source>
</evidence>
<keyword evidence="6" id="KW-0472">Membrane</keyword>
<gene>
    <name evidence="8" type="ORF">ACFQ1T_00825</name>
</gene>
<keyword evidence="4" id="KW-0812">Transmembrane</keyword>
<comment type="subcellular location">
    <subcellularLocation>
        <location evidence="1">Cell outer membrane</location>
        <topology evidence="1">Multi-pass membrane protein</topology>
    </subcellularLocation>
</comment>
<evidence type="ECO:0000256" key="3">
    <source>
        <dbReference type="ARBA" id="ARBA00022452"/>
    </source>
</evidence>
<evidence type="ECO:0000313" key="9">
    <source>
        <dbReference type="Proteomes" id="UP001597106"/>
    </source>
</evidence>
<comment type="similarity">
    <text evidence="2">Belongs to the OmpP1/FadL family.</text>
</comment>
<dbReference type="EMBL" id="JBHTJW010000001">
    <property type="protein sequence ID" value="MFD0928310.1"/>
    <property type="molecule type" value="Genomic_DNA"/>
</dbReference>
<evidence type="ECO:0000256" key="1">
    <source>
        <dbReference type="ARBA" id="ARBA00004571"/>
    </source>
</evidence>
<dbReference type="Gene3D" id="2.40.160.60">
    <property type="entry name" value="Outer membrane protein transport protein (OMPP1/FadL/TodX)"/>
    <property type="match status" value="1"/>
</dbReference>
<dbReference type="InterPro" id="IPR005017">
    <property type="entry name" value="OMPP1/FadL/TodX"/>
</dbReference>
<evidence type="ECO:0000256" key="2">
    <source>
        <dbReference type="ARBA" id="ARBA00008163"/>
    </source>
</evidence>
<dbReference type="RefSeq" id="WP_313988519.1">
    <property type="nucleotide sequence ID" value="NZ_JBHTJW010000001.1"/>
</dbReference>
<sequence length="424" mass="46438">MLRLKSTSFWLGLALVSTHQVTEAAGFALSEQSGSGLGNAFAGAAAVAEDASTIFFNPAGMTYLEGRQIVGAVNLINVRGNFDNQGSQAARNPSLNGEGGNLGSFAAIPNLYYKQDINDQLKIGLGIGSPFGLKTEYDNNWIGRFQAIKSELKTVNINPSLAWKLNDQWSLGFGVSAMWAQAELTSAVNLGAAESSIKTKGDDWGFGYNLGAIYQVTPDTRLGLAFRSKVDQHLKGEARSPFTLANASPSSTLNADITADLSLPETLSLSSFSRLDDRWELLTDITWTRWSRFKALSIMRDNGSNTAIGTTQEHWNNTLRYSVGLNYHYSDTLKLKTGIAYDQEAIDKQHRTPRIPGNDRIWLSLGASWQYSHETKLDVGYAHLFIQEASIYDDQRALTPSRGLVAGQYNGSADILSLQFNHQF</sequence>
<evidence type="ECO:0000256" key="6">
    <source>
        <dbReference type="ARBA" id="ARBA00023136"/>
    </source>
</evidence>
<keyword evidence="9" id="KW-1185">Reference proteome</keyword>
<dbReference type="SUPFAM" id="SSF56935">
    <property type="entry name" value="Porins"/>
    <property type="match status" value="1"/>
</dbReference>
<reference evidence="9" key="1">
    <citation type="journal article" date="2019" name="Int. J. Syst. Evol. Microbiol.">
        <title>The Global Catalogue of Microorganisms (GCM) 10K type strain sequencing project: providing services to taxonomists for standard genome sequencing and annotation.</title>
        <authorList>
            <consortium name="The Broad Institute Genomics Platform"/>
            <consortium name="The Broad Institute Genome Sequencing Center for Infectious Disease"/>
            <person name="Wu L."/>
            <person name="Ma J."/>
        </authorList>
    </citation>
    <scope>NUCLEOTIDE SEQUENCE [LARGE SCALE GENOMIC DNA]</scope>
    <source>
        <strain evidence="9">CCUG 59685</strain>
    </source>
</reference>
<dbReference type="Proteomes" id="UP001597106">
    <property type="component" value="Unassembled WGS sequence"/>
</dbReference>
<name>A0ABW3GGZ8_9PROT</name>